<proteinExistence type="predicted"/>
<reference evidence="2 3" key="1">
    <citation type="submission" date="2015-06" db="EMBL/GenBank/DDBJ databases">
        <authorList>
            <person name="Xie B.-B."/>
            <person name="Rong J.-C."/>
            <person name="Qin Q.-L."/>
            <person name="Zhang Y.-Z."/>
        </authorList>
    </citation>
    <scope>NUCLEOTIDE SEQUENCE [LARGE SCALE GENOMIC DNA]</scope>
    <source>
        <strain evidence="2 3">JCM 20779</strain>
    </source>
</reference>
<evidence type="ECO:0000313" key="3">
    <source>
        <dbReference type="Proteomes" id="UP000016521"/>
    </source>
</evidence>
<evidence type="ECO:0000256" key="1">
    <source>
        <dbReference type="SAM" id="Phobius"/>
    </source>
</evidence>
<protein>
    <submittedName>
        <fullName evidence="2">Uncharacterized protein</fullName>
    </submittedName>
</protein>
<organism evidence="2 3">
    <name type="scientific">Pseudoalteromonas piscicida</name>
    <dbReference type="NCBI Taxonomy" id="43662"/>
    <lineage>
        <taxon>Bacteria</taxon>
        <taxon>Pseudomonadati</taxon>
        <taxon>Pseudomonadota</taxon>
        <taxon>Gammaproteobacteria</taxon>
        <taxon>Alteromonadales</taxon>
        <taxon>Pseudoalteromonadaceae</taxon>
        <taxon>Pseudoalteromonas</taxon>
    </lineage>
</organism>
<keyword evidence="3" id="KW-1185">Reference proteome</keyword>
<sequence length="181" mass="20598">MSRGRVLEILNQPFVLWFLSSVVIGFVSWQYAEIQKSSAEEKVQKQTLRKANLELNLLLQDIKFGAEQGENINISHLSGILLKMQYNAVHPGNQLYFPSLQNVMLEIDSRSGTDGLEKFQVRVFDHLKIISNSINRIVTPYLPANRPIWSSLTDQEKSNLQSLSLLTEEVGVYYKKAATTK</sequence>
<name>A0ABN5CBI7_PSEO7</name>
<gene>
    <name evidence="2" type="ORF">PPIS_a1882</name>
</gene>
<dbReference type="Proteomes" id="UP000016521">
    <property type="component" value="Chromosome I"/>
</dbReference>
<evidence type="ECO:0000313" key="2">
    <source>
        <dbReference type="EMBL" id="ATD06947.1"/>
    </source>
</evidence>
<keyword evidence="1" id="KW-1133">Transmembrane helix</keyword>
<dbReference type="EMBL" id="CP011924">
    <property type="protein sequence ID" value="ATD06947.1"/>
    <property type="molecule type" value="Genomic_DNA"/>
</dbReference>
<accession>A0ABN5CBI7</accession>
<keyword evidence="1" id="KW-0812">Transmembrane</keyword>
<dbReference type="RefSeq" id="WP_010377449.1">
    <property type="nucleotide sequence ID" value="NZ_CP011924.1"/>
</dbReference>
<feature type="transmembrane region" description="Helical" evidence="1">
    <location>
        <begin position="14"/>
        <end position="32"/>
    </location>
</feature>
<keyword evidence="1" id="KW-0472">Membrane</keyword>